<evidence type="ECO:0000259" key="7">
    <source>
        <dbReference type="Pfam" id="PF00892"/>
    </source>
</evidence>
<dbReference type="InterPro" id="IPR000620">
    <property type="entry name" value="EamA_dom"/>
</dbReference>
<evidence type="ECO:0000313" key="8">
    <source>
        <dbReference type="EMBL" id="NDU44035.1"/>
    </source>
</evidence>
<dbReference type="Pfam" id="PF00892">
    <property type="entry name" value="EamA"/>
    <property type="match status" value="2"/>
</dbReference>
<comment type="similarity">
    <text evidence="2">Belongs to the EamA transporter family.</text>
</comment>
<feature type="transmembrane region" description="Helical" evidence="6">
    <location>
        <begin position="273"/>
        <end position="290"/>
    </location>
</feature>
<name>A0A845UFD5_9PROT</name>
<dbReference type="AlphaFoldDB" id="A0A845UFD5"/>
<accession>A0A845UFD5</accession>
<dbReference type="EMBL" id="WNJL01000060">
    <property type="protein sequence ID" value="NDU44035.1"/>
    <property type="molecule type" value="Genomic_DNA"/>
</dbReference>
<feature type="transmembrane region" description="Helical" evidence="6">
    <location>
        <begin position="74"/>
        <end position="94"/>
    </location>
</feature>
<keyword evidence="3 6" id="KW-0812">Transmembrane</keyword>
<feature type="transmembrane region" description="Helical" evidence="6">
    <location>
        <begin position="184"/>
        <end position="205"/>
    </location>
</feature>
<dbReference type="GO" id="GO:0016020">
    <property type="term" value="C:membrane"/>
    <property type="evidence" value="ECO:0007669"/>
    <property type="project" value="UniProtKB-SubCell"/>
</dbReference>
<dbReference type="InterPro" id="IPR037185">
    <property type="entry name" value="EmrE-like"/>
</dbReference>
<evidence type="ECO:0000256" key="1">
    <source>
        <dbReference type="ARBA" id="ARBA00004141"/>
    </source>
</evidence>
<keyword evidence="5 6" id="KW-0472">Membrane</keyword>
<evidence type="ECO:0000256" key="3">
    <source>
        <dbReference type="ARBA" id="ARBA00022692"/>
    </source>
</evidence>
<evidence type="ECO:0000256" key="5">
    <source>
        <dbReference type="ARBA" id="ARBA00023136"/>
    </source>
</evidence>
<organism evidence="8">
    <name type="scientific">Acidithiobacillus ferrianus</name>
    <dbReference type="NCBI Taxonomy" id="2678518"/>
    <lineage>
        <taxon>Bacteria</taxon>
        <taxon>Pseudomonadati</taxon>
        <taxon>Pseudomonadota</taxon>
        <taxon>Acidithiobacillia</taxon>
        <taxon>Acidithiobacillales</taxon>
        <taxon>Acidithiobacillaceae</taxon>
        <taxon>Acidithiobacillus</taxon>
    </lineage>
</organism>
<proteinExistence type="inferred from homology"/>
<feature type="transmembrane region" description="Helical" evidence="6">
    <location>
        <begin position="100"/>
        <end position="121"/>
    </location>
</feature>
<sequence>MAGSPERAQRVLLPLAALALLSLIWGYNWVVMKVALADCPPLLFAALRVWGSVLVLIPLMLWMKRPLAMPSARYIIPFGLLQTTGFVGFAMWALEYGGAGKVAILVYMMPIWLMVSAWPILGERLHGLQWPALALALLGLTVILQPWNFSGQWMGSLLALLSGILWAASALWQKRHAPPGLDLFNSTLWQTAFGGLGLIVIALWIDPLEVHWTPLFVGALLYNAIPGTALAYFLWAYALQELPSSMAGMGTLAVPLIGVAAAWLQLGEQPSDWEAIGIIGIFVALALVSWQHLRPRNNGDDIILPTGQE</sequence>
<protein>
    <submittedName>
        <fullName evidence="8">EamA family transporter</fullName>
    </submittedName>
</protein>
<reference evidence="8" key="1">
    <citation type="submission" date="2019-11" db="EMBL/GenBank/DDBJ databases">
        <title>Acidithiobacillus ferrianus sp. nov.: a facultatively anaerobic and extremely acidophilic chemolithoautotroph.</title>
        <authorList>
            <person name="Norris P.R."/>
            <person name="Falagan C."/>
            <person name="Moya-Beltran A."/>
            <person name="Castro M."/>
            <person name="Quatrini R."/>
            <person name="Johnson D.B."/>
        </authorList>
    </citation>
    <scope>NUCLEOTIDE SEQUENCE [LARGE SCALE GENOMIC DNA]</scope>
    <source>
        <strain evidence="8">MG</strain>
    </source>
</reference>
<gene>
    <name evidence="8" type="ORF">GL267_15810</name>
</gene>
<feature type="transmembrane region" description="Helical" evidence="6">
    <location>
        <begin position="247"/>
        <end position="267"/>
    </location>
</feature>
<feature type="transmembrane region" description="Helical" evidence="6">
    <location>
        <begin position="211"/>
        <end position="235"/>
    </location>
</feature>
<keyword evidence="4 6" id="KW-1133">Transmembrane helix</keyword>
<feature type="transmembrane region" description="Helical" evidence="6">
    <location>
        <begin position="42"/>
        <end position="62"/>
    </location>
</feature>
<evidence type="ECO:0000256" key="6">
    <source>
        <dbReference type="SAM" id="Phobius"/>
    </source>
</evidence>
<dbReference type="SUPFAM" id="SSF103481">
    <property type="entry name" value="Multidrug resistance efflux transporter EmrE"/>
    <property type="match status" value="2"/>
</dbReference>
<feature type="transmembrane region" description="Helical" evidence="6">
    <location>
        <begin position="153"/>
        <end position="172"/>
    </location>
</feature>
<evidence type="ECO:0000256" key="4">
    <source>
        <dbReference type="ARBA" id="ARBA00022989"/>
    </source>
</evidence>
<dbReference type="PANTHER" id="PTHR32322:SF2">
    <property type="entry name" value="EAMA DOMAIN-CONTAINING PROTEIN"/>
    <property type="match status" value="1"/>
</dbReference>
<comment type="subcellular location">
    <subcellularLocation>
        <location evidence="1">Membrane</location>
        <topology evidence="1">Multi-pass membrane protein</topology>
    </subcellularLocation>
</comment>
<dbReference type="InterPro" id="IPR050638">
    <property type="entry name" value="AA-Vitamin_Transporters"/>
</dbReference>
<dbReference type="PANTHER" id="PTHR32322">
    <property type="entry name" value="INNER MEMBRANE TRANSPORTER"/>
    <property type="match status" value="1"/>
</dbReference>
<feature type="transmembrane region" description="Helical" evidence="6">
    <location>
        <begin position="128"/>
        <end position="147"/>
    </location>
</feature>
<comment type="caution">
    <text evidence="8">The sequence shown here is derived from an EMBL/GenBank/DDBJ whole genome shotgun (WGS) entry which is preliminary data.</text>
</comment>
<dbReference type="RefSeq" id="WP_163099761.1">
    <property type="nucleotide sequence ID" value="NZ_CP127523.1"/>
</dbReference>
<feature type="transmembrane region" description="Helical" evidence="6">
    <location>
        <begin position="12"/>
        <end position="30"/>
    </location>
</feature>
<feature type="domain" description="EamA" evidence="7">
    <location>
        <begin position="154"/>
        <end position="289"/>
    </location>
</feature>
<feature type="domain" description="EamA" evidence="7">
    <location>
        <begin position="17"/>
        <end position="144"/>
    </location>
</feature>
<evidence type="ECO:0000256" key="2">
    <source>
        <dbReference type="ARBA" id="ARBA00007362"/>
    </source>
</evidence>